<dbReference type="GO" id="GO:0005769">
    <property type="term" value="C:early endosome"/>
    <property type="evidence" value="ECO:0007669"/>
    <property type="project" value="TreeGrafter"/>
</dbReference>
<gene>
    <name evidence="5" type="ORF">Poli38472_002677</name>
</gene>
<feature type="region of interest" description="Disordered" evidence="2">
    <location>
        <begin position="464"/>
        <end position="539"/>
    </location>
</feature>
<dbReference type="CDD" id="cd00821">
    <property type="entry name" value="PH"/>
    <property type="match status" value="2"/>
</dbReference>
<feature type="compositionally biased region" description="Gly residues" evidence="2">
    <location>
        <begin position="204"/>
        <end position="220"/>
    </location>
</feature>
<dbReference type="PROSITE" id="PS50003">
    <property type="entry name" value="PH_DOMAIN"/>
    <property type="match status" value="2"/>
</dbReference>
<feature type="compositionally biased region" description="Acidic residues" evidence="2">
    <location>
        <begin position="475"/>
        <end position="504"/>
    </location>
</feature>
<feature type="region of interest" description="Disordered" evidence="2">
    <location>
        <begin position="160"/>
        <end position="233"/>
    </location>
</feature>
<keyword evidence="3" id="KW-0812">Transmembrane</keyword>
<keyword evidence="6" id="KW-1185">Reference proteome</keyword>
<dbReference type="Gene3D" id="3.50.70.10">
    <property type="match status" value="2"/>
</dbReference>
<feature type="compositionally biased region" description="Polar residues" evidence="2">
    <location>
        <begin position="978"/>
        <end position="988"/>
    </location>
</feature>
<evidence type="ECO:0000313" key="5">
    <source>
        <dbReference type="EMBL" id="TMW63736.1"/>
    </source>
</evidence>
<dbReference type="GO" id="GO:0007032">
    <property type="term" value="P:endosome organization"/>
    <property type="evidence" value="ECO:0007669"/>
    <property type="project" value="TreeGrafter"/>
</dbReference>
<evidence type="ECO:0000313" key="6">
    <source>
        <dbReference type="Proteomes" id="UP000794436"/>
    </source>
</evidence>
<dbReference type="PANTHER" id="PTHR22902">
    <property type="entry name" value="SESQUIPEDALIAN"/>
    <property type="match status" value="1"/>
</dbReference>
<dbReference type="InterPro" id="IPR036298">
    <property type="entry name" value="Chalcone_isomerase_sf"/>
</dbReference>
<dbReference type="GO" id="GO:0016872">
    <property type="term" value="F:intramolecular lyase activity"/>
    <property type="evidence" value="ECO:0007669"/>
    <property type="project" value="InterPro"/>
</dbReference>
<dbReference type="Gene3D" id="2.30.29.30">
    <property type="entry name" value="Pleckstrin-homology domain (PH domain)/Phosphotyrosine-binding domain (PTB)"/>
    <property type="match status" value="2"/>
</dbReference>
<protein>
    <recommendedName>
        <fullName evidence="4">PH domain-containing protein</fullName>
    </recommendedName>
</protein>
<name>A0A8K1FIE4_PYTOL</name>
<feature type="compositionally biased region" description="Low complexity" evidence="2">
    <location>
        <begin position="221"/>
        <end position="232"/>
    </location>
</feature>
<dbReference type="InterPro" id="IPR001849">
    <property type="entry name" value="PH_domain"/>
</dbReference>
<dbReference type="SUPFAM" id="SSF54626">
    <property type="entry name" value="Chalcone isomerase"/>
    <property type="match status" value="2"/>
</dbReference>
<dbReference type="PANTHER" id="PTHR22902:SF27">
    <property type="entry name" value="PLECKSTRIN HOMOLOGY DOMAIN-CONTAINING FAMILY A MEMBER 3"/>
    <property type="match status" value="1"/>
</dbReference>
<dbReference type="InterPro" id="IPR011993">
    <property type="entry name" value="PH-like_dom_sf"/>
</dbReference>
<feature type="domain" description="PH" evidence="4">
    <location>
        <begin position="814"/>
        <end position="934"/>
    </location>
</feature>
<dbReference type="InterPro" id="IPR016089">
    <property type="entry name" value="Chalcone_isomerase_bundle_sf"/>
</dbReference>
<feature type="compositionally biased region" description="Acidic residues" evidence="2">
    <location>
        <begin position="959"/>
        <end position="970"/>
    </location>
</feature>
<feature type="region of interest" description="Disordered" evidence="2">
    <location>
        <begin position="959"/>
        <end position="994"/>
    </location>
</feature>
<dbReference type="EMBL" id="SPLM01000072">
    <property type="protein sequence ID" value="TMW63736.1"/>
    <property type="molecule type" value="Genomic_DNA"/>
</dbReference>
<keyword evidence="3" id="KW-0472">Membrane</keyword>
<dbReference type="OrthoDB" id="185175at2759"/>
<reference evidence="5" key="1">
    <citation type="submission" date="2019-03" db="EMBL/GenBank/DDBJ databases">
        <title>Long read genome sequence of the mycoparasitic Pythium oligandrum ATCC 38472 isolated from sugarbeet rhizosphere.</title>
        <authorList>
            <person name="Gaulin E."/>
        </authorList>
    </citation>
    <scope>NUCLEOTIDE SEQUENCE</scope>
    <source>
        <strain evidence="5">ATCC 38472_TT</strain>
    </source>
</reference>
<dbReference type="AlphaFoldDB" id="A0A8K1FIE4"/>
<sequence>MNAQRRVETTGALATAMDVNTASALAHSTAHASPVMPLSPIPILQAHVPPQVHTPQLLAQGKLLRRDRTFLTWKWRDFYLERNRLQYFNEKGTRKGEIVLAPTTPIVIRLQSEPKPYAFVLFIKDEKHTLAAATAADRQKWIDVFRDVFHANIEDFQTTTGSSSVAVKQEKRTRPTFLPIPDISEDEASRPVGGAMTPNAQNGSGRGSFAGRTSEGGGNGPSSNGGVSVNGGDAHEHRVFFRTSESATAIHDHNPRLNALKEQYSNVTFPRSLASGEELVGVGPLVRRMGWTDERILAVALYVDVDAATKELQRYQGRRLKSLYGDQGFYDHLVQAKFRRTFVVTSRKRVSKSVLTALLHDEIAPRIGAATEALETFLGFLEKSLHKAESMVLRINPDGGRFEFRLRGQQYPPIASSLLCQCIQNIFFDVNSIQQDAKRRLIERFPLLWGMDDMDGAVPILDFEKEDSLESSMREEDEEESDEDEDDDDDDDDDGDDADEEDVDSLNIKAHSARKSSREGHKMKRVMSSKEQLDELDEREHELLRRESRTLGVHFGPIVDRESNALFQGDLLVDGSALLGTWSQKMMYMPSDTPDEEEKCVVSVGLYVDPGNASEALLKYKGLSVGSILQDPDFFARFAEGAFTKHLVFKVQNTVPVTKVLDFFTVRIRRRNSNSGFQDPARAQDVKIRAAMEKLSDPSIDALHPKDEMRVAIASDGQMTLSIRRQDENSPSVAVENLKMTSAPMSTLFQGVFYGYHTLDPSCRTQLLERLPNLLDLAKDDLAHTYHDEIQMLKENYKRQLPEFRLKAGYLSIAFEKKKKMMKKNADGVKEPTTKASRWSKRWCRLDGTTFSYFSHKRSKKARDLVDLTECTVVEITSGLNVAGLTPFAAEKAANPRPSIRIGIVKPNGEVLALKTEDVYEGAEWLETLVDASKVQKLAGGAVAADGLGGGVDDEGIIDEGADETPEEGEGSAVRMSTVRSSHGSSADATPEGAFSPYEKHGSLVAWIREDIHHAVIFVLLLIITWLVLLLDPVAEIPITL</sequence>
<dbReference type="Proteomes" id="UP000794436">
    <property type="component" value="Unassembled WGS sequence"/>
</dbReference>
<dbReference type="InterPro" id="IPR045188">
    <property type="entry name" value="Boi1/Boi2-like"/>
</dbReference>
<comment type="caution">
    <text evidence="5">The sequence shown here is derived from an EMBL/GenBank/DDBJ whole genome shotgun (WGS) entry which is preliminary data.</text>
</comment>
<dbReference type="SUPFAM" id="SSF50729">
    <property type="entry name" value="PH domain-like"/>
    <property type="match status" value="2"/>
</dbReference>
<feature type="transmembrane region" description="Helical" evidence="3">
    <location>
        <begin position="1012"/>
        <end position="1031"/>
    </location>
</feature>
<dbReference type="SMART" id="SM00233">
    <property type="entry name" value="PH"/>
    <property type="match status" value="2"/>
</dbReference>
<evidence type="ECO:0000256" key="1">
    <source>
        <dbReference type="ARBA" id="ARBA00022553"/>
    </source>
</evidence>
<feature type="compositionally biased region" description="Basic and acidic residues" evidence="2">
    <location>
        <begin position="464"/>
        <end position="474"/>
    </location>
</feature>
<dbReference type="Pfam" id="PF00169">
    <property type="entry name" value="PH"/>
    <property type="match status" value="2"/>
</dbReference>
<evidence type="ECO:0000256" key="3">
    <source>
        <dbReference type="SAM" id="Phobius"/>
    </source>
</evidence>
<accession>A0A8K1FIE4</accession>
<dbReference type="GO" id="GO:0001881">
    <property type="term" value="P:receptor recycling"/>
    <property type="evidence" value="ECO:0007669"/>
    <property type="project" value="TreeGrafter"/>
</dbReference>
<evidence type="ECO:0000256" key="2">
    <source>
        <dbReference type="SAM" id="MobiDB-lite"/>
    </source>
</evidence>
<keyword evidence="1" id="KW-0597">Phosphoprotein</keyword>
<feature type="domain" description="PH" evidence="4">
    <location>
        <begin position="56"/>
        <end position="150"/>
    </location>
</feature>
<dbReference type="Gene3D" id="1.10.890.20">
    <property type="match status" value="2"/>
</dbReference>
<dbReference type="GO" id="GO:0055037">
    <property type="term" value="C:recycling endosome"/>
    <property type="evidence" value="ECO:0007669"/>
    <property type="project" value="TreeGrafter"/>
</dbReference>
<evidence type="ECO:0000259" key="4">
    <source>
        <dbReference type="PROSITE" id="PS50003"/>
    </source>
</evidence>
<dbReference type="InterPro" id="IPR016088">
    <property type="entry name" value="Chalcone_isomerase_3-sand"/>
</dbReference>
<proteinExistence type="predicted"/>
<dbReference type="GO" id="GO:0005802">
    <property type="term" value="C:trans-Golgi network"/>
    <property type="evidence" value="ECO:0007669"/>
    <property type="project" value="TreeGrafter"/>
</dbReference>
<feature type="compositionally biased region" description="Basic residues" evidence="2">
    <location>
        <begin position="511"/>
        <end position="527"/>
    </location>
</feature>
<dbReference type="GO" id="GO:0005829">
    <property type="term" value="C:cytosol"/>
    <property type="evidence" value="ECO:0007669"/>
    <property type="project" value="GOC"/>
</dbReference>
<organism evidence="5 6">
    <name type="scientific">Pythium oligandrum</name>
    <name type="common">Mycoparasitic fungus</name>
    <dbReference type="NCBI Taxonomy" id="41045"/>
    <lineage>
        <taxon>Eukaryota</taxon>
        <taxon>Sar</taxon>
        <taxon>Stramenopiles</taxon>
        <taxon>Oomycota</taxon>
        <taxon>Peronosporomycetes</taxon>
        <taxon>Pythiales</taxon>
        <taxon>Pythiaceae</taxon>
        <taxon>Pythium</taxon>
    </lineage>
</organism>
<dbReference type="GO" id="GO:0042147">
    <property type="term" value="P:retrograde transport, endosome to Golgi"/>
    <property type="evidence" value="ECO:0007669"/>
    <property type="project" value="TreeGrafter"/>
</dbReference>
<keyword evidence="3" id="KW-1133">Transmembrane helix</keyword>